<protein>
    <submittedName>
        <fullName evidence="1">Uncharacterized protein</fullName>
    </submittedName>
</protein>
<proteinExistence type="predicted"/>
<reference evidence="2" key="1">
    <citation type="journal article" date="2019" name="Int. J. Syst. Evol. Microbiol.">
        <title>The Global Catalogue of Microorganisms (GCM) 10K type strain sequencing project: providing services to taxonomists for standard genome sequencing and annotation.</title>
        <authorList>
            <consortium name="The Broad Institute Genomics Platform"/>
            <consortium name="The Broad Institute Genome Sequencing Center for Infectious Disease"/>
            <person name="Wu L."/>
            <person name="Ma J."/>
        </authorList>
    </citation>
    <scope>NUCLEOTIDE SEQUENCE [LARGE SCALE GENOMIC DNA]</scope>
    <source>
        <strain evidence="2">JCM 4816</strain>
    </source>
</reference>
<comment type="caution">
    <text evidence="1">The sequence shown here is derived from an EMBL/GenBank/DDBJ whole genome shotgun (WGS) entry which is preliminary data.</text>
</comment>
<organism evidence="1 2">
    <name type="scientific">Streptomyces prasinosporus</name>
    <dbReference type="NCBI Taxonomy" id="68256"/>
    <lineage>
        <taxon>Bacteria</taxon>
        <taxon>Bacillati</taxon>
        <taxon>Actinomycetota</taxon>
        <taxon>Actinomycetes</taxon>
        <taxon>Kitasatosporales</taxon>
        <taxon>Streptomycetaceae</taxon>
        <taxon>Streptomyces</taxon>
        <taxon>Streptomyces albogriseolus group</taxon>
    </lineage>
</organism>
<accession>A0ABP6UCI4</accession>
<dbReference type="EMBL" id="BAAAXF010000081">
    <property type="protein sequence ID" value="GAA3504244.1"/>
    <property type="molecule type" value="Genomic_DNA"/>
</dbReference>
<dbReference type="Proteomes" id="UP001501455">
    <property type="component" value="Unassembled WGS sequence"/>
</dbReference>
<gene>
    <name evidence="1" type="ORF">GCM10019016_113570</name>
</gene>
<keyword evidence="2" id="KW-1185">Reference proteome</keyword>
<evidence type="ECO:0000313" key="2">
    <source>
        <dbReference type="Proteomes" id="UP001501455"/>
    </source>
</evidence>
<evidence type="ECO:0000313" key="1">
    <source>
        <dbReference type="EMBL" id="GAA3504244.1"/>
    </source>
</evidence>
<sequence>MIALAQVAHNPKLFRNDPVKGVDDAAAPDCHTVGALRAGPSGPAVFDGTVERIRPCDRPDRRVTPRWPYS</sequence>
<name>A0ABP6UCI4_9ACTN</name>